<keyword evidence="3" id="KW-1185">Reference proteome</keyword>
<feature type="compositionally biased region" description="Pro residues" evidence="1">
    <location>
        <begin position="89"/>
        <end position="100"/>
    </location>
</feature>
<dbReference type="Proteomes" id="UP001320420">
    <property type="component" value="Unassembled WGS sequence"/>
</dbReference>
<reference evidence="2 3" key="1">
    <citation type="submission" date="2024-02" db="EMBL/GenBank/DDBJ databases">
        <title>De novo assembly and annotation of 12 fungi associated with fruit tree decline syndrome in Ontario, Canada.</title>
        <authorList>
            <person name="Sulman M."/>
            <person name="Ellouze W."/>
            <person name="Ilyukhin E."/>
        </authorList>
    </citation>
    <scope>NUCLEOTIDE SEQUENCE [LARGE SCALE GENOMIC DNA]</scope>
    <source>
        <strain evidence="2 3">M11/M66-122</strain>
    </source>
</reference>
<name>A0AAN9V214_9PEZI</name>
<dbReference type="AlphaFoldDB" id="A0AAN9V214"/>
<protein>
    <submittedName>
        <fullName evidence="2">Uncharacterized protein</fullName>
    </submittedName>
</protein>
<accession>A0AAN9V214</accession>
<evidence type="ECO:0000313" key="2">
    <source>
        <dbReference type="EMBL" id="KAK7757801.1"/>
    </source>
</evidence>
<proteinExistence type="predicted"/>
<gene>
    <name evidence="2" type="ORF">SLS62_000179</name>
</gene>
<sequence>MIVTGYKRASCQPPLDLKIAERNAALLEAGYRVVEDFAKQQDDNIEIATERWVSLLFRDAVTQNEDLWNMNFETEGLNIFGNTVAPSPVGSPQPPPPPPNESNDQPAAQVAVGGSPASSNPGLLERNVSLEQDQVLEKQLWQSESTVEILDREHYAFRHFVQHISTWAMHYNTYKTSLELVATSLIISAYEMLDGSSRDWERHLHGVFWIQRSQVIHGDSKGLRQSVWWAWLCQDVFAAYLENRKPFTFWRPVRTLPELDPHELAARSVFYFSQVINYCSVAEIEAGKVDPVTRIARGDMLRESLEQWERHLTVEFRALPLPSTAKDAFQPLWIQPAPFGKGAPSIFFA</sequence>
<comment type="caution">
    <text evidence="2">The sequence shown here is derived from an EMBL/GenBank/DDBJ whole genome shotgun (WGS) entry which is preliminary data.</text>
</comment>
<dbReference type="EMBL" id="JAKJXP020000001">
    <property type="protein sequence ID" value="KAK7757801.1"/>
    <property type="molecule type" value="Genomic_DNA"/>
</dbReference>
<evidence type="ECO:0000313" key="3">
    <source>
        <dbReference type="Proteomes" id="UP001320420"/>
    </source>
</evidence>
<evidence type="ECO:0000256" key="1">
    <source>
        <dbReference type="SAM" id="MobiDB-lite"/>
    </source>
</evidence>
<feature type="region of interest" description="Disordered" evidence="1">
    <location>
        <begin position="83"/>
        <end position="123"/>
    </location>
</feature>
<organism evidence="2 3">
    <name type="scientific">Diatrype stigma</name>
    <dbReference type="NCBI Taxonomy" id="117547"/>
    <lineage>
        <taxon>Eukaryota</taxon>
        <taxon>Fungi</taxon>
        <taxon>Dikarya</taxon>
        <taxon>Ascomycota</taxon>
        <taxon>Pezizomycotina</taxon>
        <taxon>Sordariomycetes</taxon>
        <taxon>Xylariomycetidae</taxon>
        <taxon>Xylariales</taxon>
        <taxon>Diatrypaceae</taxon>
        <taxon>Diatrype</taxon>
    </lineage>
</organism>